<keyword evidence="5" id="KW-0843">Virulence</keyword>
<comment type="similarity">
    <text evidence="6">Belongs to the LRR-containing bacterial E3 ligase family.</text>
</comment>
<feature type="active site" description="Glycyl thioester intermediate" evidence="6">
    <location>
        <position position="1284"/>
    </location>
</feature>
<dbReference type="GO" id="GO:0005737">
    <property type="term" value="C:cytoplasm"/>
    <property type="evidence" value="ECO:0007669"/>
    <property type="project" value="TreeGrafter"/>
</dbReference>
<keyword evidence="6" id="KW-0833">Ubl conjugation pathway</keyword>
<comment type="catalytic activity">
    <reaction evidence="1">
        <text>S-ubiquitinyl-[E2 ubiquitin-conjugating enzyme]-L-cysteine + [acceptor protein]-L-lysine = [E2 ubiquitin-conjugating enzyme]-L-cysteine + N(6)-ubiquitinyl-[acceptor protein]-L-lysine.</text>
        <dbReference type="EC" id="2.3.2.27"/>
    </reaction>
</comment>
<keyword evidence="6" id="KW-1035">Host cytoplasm</keyword>
<evidence type="ECO:0000256" key="6">
    <source>
        <dbReference type="PROSITE-ProRule" id="PRU01398"/>
    </source>
</evidence>
<protein>
    <recommendedName>
        <fullName evidence="2">RING-type E3 ubiquitin transferase</fullName>
        <ecNumber evidence="2">2.3.2.27</ecNumber>
    </recommendedName>
</protein>
<evidence type="ECO:0000256" key="5">
    <source>
        <dbReference type="ARBA" id="ARBA00023026"/>
    </source>
</evidence>
<dbReference type="Pfam" id="PF20178">
    <property type="entry name" value="ToxA_N"/>
    <property type="match status" value="1"/>
</dbReference>
<accession>A0AAD0QT81</accession>
<dbReference type="PROSITE" id="PS51450">
    <property type="entry name" value="LRR"/>
    <property type="match status" value="1"/>
</dbReference>
<dbReference type="PANTHER" id="PTHR48051">
    <property type="match status" value="1"/>
</dbReference>
<dbReference type="GO" id="GO:0005576">
    <property type="term" value="C:extracellular region"/>
    <property type="evidence" value="ECO:0007669"/>
    <property type="project" value="UniProtKB-UniRule"/>
</dbReference>
<evidence type="ECO:0000256" key="2">
    <source>
        <dbReference type="ARBA" id="ARBA00012483"/>
    </source>
</evidence>
<dbReference type="GO" id="GO:0061630">
    <property type="term" value="F:ubiquitin protein ligase activity"/>
    <property type="evidence" value="ECO:0007669"/>
    <property type="project" value="UniProtKB-EC"/>
</dbReference>
<dbReference type="SUPFAM" id="SSF52058">
    <property type="entry name" value="L domain-like"/>
    <property type="match status" value="1"/>
</dbReference>
<name>A0AAD0QT81_PSEDL</name>
<comment type="PTM">
    <text evidence="6">Ubiquitinated in the presence of host E1 ubiquitin-activating enzyme, E2 ubiquitin-conjugating enzyme and ubiquitin.</text>
</comment>
<keyword evidence="7" id="KW-0812">Transmembrane</keyword>
<dbReference type="EMBL" id="CP031146">
    <property type="protein sequence ID" value="AXM95150.1"/>
    <property type="molecule type" value="Genomic_DNA"/>
</dbReference>
<dbReference type="EC" id="2.3.2.27" evidence="2"/>
<evidence type="ECO:0000256" key="1">
    <source>
        <dbReference type="ARBA" id="ARBA00000900"/>
    </source>
</evidence>
<dbReference type="Gene3D" id="3.80.10.10">
    <property type="entry name" value="Ribonuclease Inhibitor"/>
    <property type="match status" value="1"/>
</dbReference>
<evidence type="ECO:0000256" key="7">
    <source>
        <dbReference type="SAM" id="Phobius"/>
    </source>
</evidence>
<evidence type="ECO:0000313" key="9">
    <source>
        <dbReference type="EMBL" id="AXM95150.1"/>
    </source>
</evidence>
<evidence type="ECO:0000313" key="10">
    <source>
        <dbReference type="Proteomes" id="UP000256503"/>
    </source>
</evidence>
<dbReference type="InterPro" id="IPR029487">
    <property type="entry name" value="NEL_dom"/>
</dbReference>
<evidence type="ECO:0000259" key="8">
    <source>
        <dbReference type="PROSITE" id="PS52053"/>
    </source>
</evidence>
<dbReference type="InterPro" id="IPR032675">
    <property type="entry name" value="LRR_dom_sf"/>
</dbReference>
<dbReference type="GeneID" id="49612709"/>
<feature type="transmembrane region" description="Helical" evidence="7">
    <location>
        <begin position="399"/>
        <end position="422"/>
    </location>
</feature>
<keyword evidence="6" id="KW-0964">Secreted</keyword>
<dbReference type="PANTHER" id="PTHR48051:SF1">
    <property type="entry name" value="RAS SUPPRESSOR PROTEIN 1"/>
    <property type="match status" value="1"/>
</dbReference>
<evidence type="ECO:0000256" key="3">
    <source>
        <dbReference type="ARBA" id="ARBA00022614"/>
    </source>
</evidence>
<keyword evidence="7" id="KW-0472">Membrane</keyword>
<keyword evidence="3" id="KW-0433">Leucine-rich repeat</keyword>
<reference evidence="9 10" key="1">
    <citation type="submission" date="2018-07" db="EMBL/GenBank/DDBJ databases">
        <title>Complete genome sequence of a Pseudomonas plecoglossicida strain pathogenic to the marine fish, Larimichthys crocea.</title>
        <authorList>
            <person name="Tao Z."/>
        </authorList>
    </citation>
    <scope>NUCLEOTIDE SEQUENCE [LARGE SCALE GENOMIC DNA]</scope>
    <source>
        <strain evidence="9 10">XSDHY-P</strain>
    </source>
</reference>
<evidence type="ECO:0000256" key="4">
    <source>
        <dbReference type="ARBA" id="ARBA00022737"/>
    </source>
</evidence>
<keyword evidence="6" id="KW-0832">Ubl conjugation</keyword>
<dbReference type="InterPro" id="IPR046673">
    <property type="entry name" value="ToxA_N"/>
</dbReference>
<keyword evidence="6" id="KW-0808">Transferase</keyword>
<sequence>MQDNAPQPSAEIDALAVAQAYQDNVIARRLPGWMVLLSESEHDVLGDALRNLLACRQRLTLEFAQVRGIDEFTKPLLQQALDRLGSFRIDQLYMRRWYTFTSNTVSYLAGRVPVQDSDYYDLPLLEAALYNFTEDERSVQPLRNAVVDIHGSGQAGLSALAFAGLCRDLDLGQQYQDHLDAILLRQTGQQSVKALQADFQRNSMLADALQAKAQGELSEAELQLVIGLCRDNRPGWLEGAPVQARQLKLFGCSLQRIVVLEVIDTGVIYNSIKRVLVYVPGDPQGAWSACDDLDDYVRRVLGMRLRDQGYRRFFSRFVRRRDAQQLFAAVSDRLDDVADWATRDLDEQTTGYPLPLFDHLAGAWVAQIKDDAAMIAPPVAQLDRQVQEQHDKRLRAEGWTLLAIAGLYVPAIGALLALVMVYELLEEAFQAVSDWRDDERDAALEHLLHVGKGVALVGATAATVGVARRAWSQVDTWISARLEDGSEKLWNGDLRPYRGEGPPADAVMDEQGIYSAGDNHWVEMQGNWYQVSQRSIDEQWGLMPYQGHGPQLRHNEAGAWRVWHEQPAEWNDRAVMFRRLGRPYSELDDQQIDQALAIHGLSDEHLRALHVYGRPAEAGLADTVSRLLLASRIQRLVNELRDGLAVTDTGLLESAKDVLATSANGSDLADAIWLQRRAVLQQAYDQQFPDTEESVILRRDFASLHRPAVDELLRTASADDRETLLRTLRVPLFVAQAARAQVAGIRVARVYESLAFDSPQSLDLGRVALRLIARLPGAAAQPGWRLFDGDASEPLLTTEGSGAPVQLVHRSGLFSLRIADQEPLTELGELFEVLAQAYSPAQRASLGIGEPFAVALRERLATDVSEQRERVMGWLGLPRPNHTFLAPQRFDDGRIGYPLSGGRFWATLGGRSPRALQARLRDLYPAFSDEQIGQWLEGADAMARLEALEQEYSVLTSHLNQWVRGAFPTLELFARRELRKGLIDCWRKRVPELQGDPLDSRRYMFSHVRRRIRQLPSLPQAVSFPHVSILVLRAMRLETVPDQFLRAFPNLRSLEITNCQLRKLPLPQPLCQQLDVLDLSGNQIALDEGQALVLASCSSLVYLNLSGNPLARSFSIFGMPRLNALYLRGTRLDTFPYGVMESPELHTLDLRNNSLYELPEGFHQSELWRVGRVSLFGNLFATPSEQMNVWHWLGESRVPYRLRWLDVLPTYSRDKMASLWTQLEAQQGADDLFATLAALTTSGNFKSFSLARNFAIRLLDMFETMTRDEALKRELFEHAAVTDCQDNATIRFSDLELRVKVWRALHGELARHPERALLHLGGQLWRMNVLDQLAAEHALRAGASNESIEFALAYRIALRVKLDLPIAQDDMLYGGIPNLSTRDIRRAHRAVVAAQSVEALAQFLARQPFWQDYLRANFATRLRVPQDIHDELERLIELGNLEHEIELLHIHNQQREHEVMVQLTREAMGRARTITLGDS</sequence>
<dbReference type="GO" id="GO:0016567">
    <property type="term" value="P:protein ubiquitination"/>
    <property type="evidence" value="ECO:0007669"/>
    <property type="project" value="InterPro"/>
</dbReference>
<organism evidence="9 10">
    <name type="scientific">Pseudomonas plecoglossicida</name>
    <dbReference type="NCBI Taxonomy" id="70775"/>
    <lineage>
        <taxon>Bacteria</taxon>
        <taxon>Pseudomonadati</taxon>
        <taxon>Pseudomonadota</taxon>
        <taxon>Gammaproteobacteria</taxon>
        <taxon>Pseudomonadales</taxon>
        <taxon>Pseudomonadaceae</taxon>
        <taxon>Pseudomonas</taxon>
    </lineage>
</organism>
<proteinExistence type="inferred from homology"/>
<keyword evidence="4" id="KW-0677">Repeat</keyword>
<gene>
    <name evidence="9" type="ORF">DVB73_04680</name>
</gene>
<dbReference type="PROSITE" id="PS52053">
    <property type="entry name" value="NEL"/>
    <property type="match status" value="1"/>
</dbReference>
<keyword evidence="7" id="KW-1133">Transmembrane helix</keyword>
<dbReference type="Gene3D" id="1.20.58.360">
    <property type="entry name" value="Shigella T3SS effector IpaH defines"/>
    <property type="match status" value="1"/>
</dbReference>
<dbReference type="InterPro" id="IPR001611">
    <property type="entry name" value="Leu-rich_rpt"/>
</dbReference>
<dbReference type="Proteomes" id="UP000256503">
    <property type="component" value="Chromosome"/>
</dbReference>
<dbReference type="InterPro" id="IPR050216">
    <property type="entry name" value="LRR_domain-containing"/>
</dbReference>
<dbReference type="RefSeq" id="WP_016392066.1">
    <property type="nucleotide sequence ID" value="NZ_CP031146.1"/>
</dbReference>
<dbReference type="Pfam" id="PF14496">
    <property type="entry name" value="NEL"/>
    <property type="match status" value="1"/>
</dbReference>
<feature type="domain" description="NEL" evidence="8">
    <location>
        <begin position="1196"/>
        <end position="1479"/>
    </location>
</feature>